<organism evidence="3 4">
    <name type="scientific">Wolfiporia cocos (strain MD-104)</name>
    <name type="common">Brown rot fungus</name>
    <dbReference type="NCBI Taxonomy" id="742152"/>
    <lineage>
        <taxon>Eukaryota</taxon>
        <taxon>Fungi</taxon>
        <taxon>Dikarya</taxon>
        <taxon>Basidiomycota</taxon>
        <taxon>Agaricomycotina</taxon>
        <taxon>Agaricomycetes</taxon>
        <taxon>Polyporales</taxon>
        <taxon>Phaeolaceae</taxon>
        <taxon>Wolfiporia</taxon>
    </lineage>
</organism>
<dbReference type="PANTHER" id="PTHR37487:SF2">
    <property type="entry name" value="EXPRESSED PROTEIN"/>
    <property type="match status" value="1"/>
</dbReference>
<dbReference type="EMBL" id="KB468124">
    <property type="protein sequence ID" value="PCH42255.1"/>
    <property type="molecule type" value="Genomic_DNA"/>
</dbReference>
<feature type="region of interest" description="Disordered" evidence="1">
    <location>
        <begin position="87"/>
        <end position="181"/>
    </location>
</feature>
<gene>
    <name evidence="3" type="ORF">WOLCODRAFT_89710</name>
</gene>
<feature type="compositionally biased region" description="Low complexity" evidence="1">
    <location>
        <begin position="94"/>
        <end position="181"/>
    </location>
</feature>
<dbReference type="OrthoDB" id="3362246at2759"/>
<dbReference type="STRING" id="742152.A0A2H3JL49"/>
<evidence type="ECO:0000256" key="1">
    <source>
        <dbReference type="SAM" id="MobiDB-lite"/>
    </source>
</evidence>
<dbReference type="Proteomes" id="UP000218811">
    <property type="component" value="Unassembled WGS sequence"/>
</dbReference>
<proteinExistence type="predicted"/>
<evidence type="ECO:0000313" key="4">
    <source>
        <dbReference type="Proteomes" id="UP000218811"/>
    </source>
</evidence>
<name>A0A2H3JL49_WOLCO</name>
<feature type="signal peptide" evidence="2">
    <location>
        <begin position="1"/>
        <end position="21"/>
    </location>
</feature>
<dbReference type="AlphaFoldDB" id="A0A2H3JL49"/>
<evidence type="ECO:0008006" key="5">
    <source>
        <dbReference type="Google" id="ProtNLM"/>
    </source>
</evidence>
<dbReference type="OMA" id="AWHEGAP"/>
<evidence type="ECO:0000313" key="3">
    <source>
        <dbReference type="EMBL" id="PCH42255.1"/>
    </source>
</evidence>
<feature type="chain" id="PRO_5013951067" description="Ser-Thr-rich glycosyl-phosphatidyl-inositol-anchored membrane family-domain-containing protein" evidence="2">
    <location>
        <begin position="22"/>
        <end position="203"/>
    </location>
</feature>
<evidence type="ECO:0000256" key="2">
    <source>
        <dbReference type="SAM" id="SignalP"/>
    </source>
</evidence>
<keyword evidence="4" id="KW-1185">Reference proteome</keyword>
<reference evidence="3 4" key="1">
    <citation type="journal article" date="2012" name="Science">
        <title>The Paleozoic origin of enzymatic lignin decomposition reconstructed from 31 fungal genomes.</title>
        <authorList>
            <person name="Floudas D."/>
            <person name="Binder M."/>
            <person name="Riley R."/>
            <person name="Barry K."/>
            <person name="Blanchette R.A."/>
            <person name="Henrissat B."/>
            <person name="Martinez A.T."/>
            <person name="Otillar R."/>
            <person name="Spatafora J.W."/>
            <person name="Yadav J.S."/>
            <person name="Aerts A."/>
            <person name="Benoit I."/>
            <person name="Boyd A."/>
            <person name="Carlson A."/>
            <person name="Copeland A."/>
            <person name="Coutinho P.M."/>
            <person name="de Vries R.P."/>
            <person name="Ferreira P."/>
            <person name="Findley K."/>
            <person name="Foster B."/>
            <person name="Gaskell J."/>
            <person name="Glotzer D."/>
            <person name="Gorecki P."/>
            <person name="Heitman J."/>
            <person name="Hesse C."/>
            <person name="Hori C."/>
            <person name="Igarashi K."/>
            <person name="Jurgens J.A."/>
            <person name="Kallen N."/>
            <person name="Kersten P."/>
            <person name="Kohler A."/>
            <person name="Kuees U."/>
            <person name="Kumar T.K.A."/>
            <person name="Kuo A."/>
            <person name="LaButti K."/>
            <person name="Larrondo L.F."/>
            <person name="Lindquist E."/>
            <person name="Ling A."/>
            <person name="Lombard V."/>
            <person name="Lucas S."/>
            <person name="Lundell T."/>
            <person name="Martin R."/>
            <person name="McLaughlin D.J."/>
            <person name="Morgenstern I."/>
            <person name="Morin E."/>
            <person name="Murat C."/>
            <person name="Nagy L.G."/>
            <person name="Nolan M."/>
            <person name="Ohm R.A."/>
            <person name="Patyshakuliyeva A."/>
            <person name="Rokas A."/>
            <person name="Ruiz-Duenas F.J."/>
            <person name="Sabat G."/>
            <person name="Salamov A."/>
            <person name="Samejima M."/>
            <person name="Schmutz J."/>
            <person name="Slot J.C."/>
            <person name="St John F."/>
            <person name="Stenlid J."/>
            <person name="Sun H."/>
            <person name="Sun S."/>
            <person name="Syed K."/>
            <person name="Tsang A."/>
            <person name="Wiebenga A."/>
            <person name="Young D."/>
            <person name="Pisabarro A."/>
            <person name="Eastwood D.C."/>
            <person name="Martin F."/>
            <person name="Cullen D."/>
            <person name="Grigoriev I.V."/>
            <person name="Hibbett D.S."/>
        </authorList>
    </citation>
    <scope>NUCLEOTIDE SEQUENCE [LARGE SCALE GENOMIC DNA]</scope>
    <source>
        <strain evidence="3 4">MD-104</strain>
    </source>
</reference>
<keyword evidence="2" id="KW-0732">Signal</keyword>
<dbReference type="PANTHER" id="PTHR37487">
    <property type="entry name" value="CHROMOSOME 1, WHOLE GENOME SHOTGUN SEQUENCE"/>
    <property type="match status" value="1"/>
</dbReference>
<protein>
    <recommendedName>
        <fullName evidence="5">Ser-Thr-rich glycosyl-phosphatidyl-inositol-anchored membrane family-domain-containing protein</fullName>
    </recommendedName>
</protein>
<accession>A0A2H3JL49</accession>
<sequence length="203" mass="19350">MVSCCAVLTATIISTTGITECEPVLISWSGGTAPYYLSLVPGTNTGAAPIKNFGEQQSTQYTWNVDVPAGTQFTTVIKDSTGAVAMSDSQTVQSGPDSSCVNSSVSESSSSTATAPAASQSGASSASGSSTAASTTDTSSASASAHSSGSASSSGVDTAKSSATNSASTASSTGASSSGAGRVTSASALGVAAVMGLVGAALL</sequence>